<sequence>MRPSKNLSFEKEFISHSCCSSFNVPNFMALP</sequence>
<evidence type="ECO:0000313" key="2">
    <source>
        <dbReference type="EMBL" id="KRY95620.1"/>
    </source>
</evidence>
<name>A0A0V1G8U9_TRIPS</name>
<reference evidence="3 4" key="1">
    <citation type="submission" date="2015-01" db="EMBL/GenBank/DDBJ databases">
        <title>Evolution of Trichinella species and genotypes.</title>
        <authorList>
            <person name="Korhonen P.K."/>
            <person name="Edoardo P."/>
            <person name="Giuseppe L.R."/>
            <person name="Gasser R.B."/>
        </authorList>
    </citation>
    <scope>NUCLEOTIDE SEQUENCE [LARGE SCALE GENOMIC DNA]</scope>
    <source>
        <strain evidence="2">ISS176</strain>
        <strain evidence="1">ISS588</strain>
    </source>
</reference>
<dbReference type="Proteomes" id="UP000054805">
    <property type="component" value="Unassembled WGS sequence"/>
</dbReference>
<dbReference type="EMBL" id="JYDV01004212">
    <property type="protein sequence ID" value="KRY95620.1"/>
    <property type="molecule type" value="Genomic_DNA"/>
</dbReference>
<comment type="caution">
    <text evidence="1">The sequence shown here is derived from an EMBL/GenBank/DDBJ whole genome shotgun (WGS) entry which is preliminary data.</text>
</comment>
<dbReference type="AlphaFoldDB" id="A0A0V1G8U9"/>
<dbReference type="Proteomes" id="UP000054826">
    <property type="component" value="Unassembled WGS sequence"/>
</dbReference>
<proteinExistence type="predicted"/>
<keyword evidence="3" id="KW-1185">Reference proteome</keyword>
<protein>
    <submittedName>
        <fullName evidence="1">Uncharacterized protein</fullName>
    </submittedName>
</protein>
<accession>A0A0V1G8U9</accession>
<dbReference type="EMBL" id="JYDS01005181">
    <property type="protein sequence ID" value="KRY94581.1"/>
    <property type="molecule type" value="Genomic_DNA"/>
</dbReference>
<evidence type="ECO:0000313" key="4">
    <source>
        <dbReference type="Proteomes" id="UP000054826"/>
    </source>
</evidence>
<evidence type="ECO:0000313" key="1">
    <source>
        <dbReference type="EMBL" id="KRY94581.1"/>
    </source>
</evidence>
<organism evidence="1 3">
    <name type="scientific">Trichinella pseudospiralis</name>
    <name type="common">Parasitic roundworm</name>
    <dbReference type="NCBI Taxonomy" id="6337"/>
    <lineage>
        <taxon>Eukaryota</taxon>
        <taxon>Metazoa</taxon>
        <taxon>Ecdysozoa</taxon>
        <taxon>Nematoda</taxon>
        <taxon>Enoplea</taxon>
        <taxon>Dorylaimia</taxon>
        <taxon>Trichinellida</taxon>
        <taxon>Trichinellidae</taxon>
        <taxon>Trichinella</taxon>
    </lineage>
</organism>
<gene>
    <name evidence="1" type="ORF">T4B_1850</name>
    <name evidence="2" type="ORF">T4C_2882</name>
</gene>
<evidence type="ECO:0000313" key="3">
    <source>
        <dbReference type="Proteomes" id="UP000054805"/>
    </source>
</evidence>